<dbReference type="InterPro" id="IPR033907">
    <property type="entry name" value="Endolysin_autolysin"/>
</dbReference>
<sequence length="141" mass="15701">MKTDVNGLNIIKHFEGLRLQAYKCPANIWTIGYGHTASVLPNDVITREQAITLLRKDVEESERAVKHYVHVPLTQNQFDALVSFVFNLGGGNFSTSTLLKKLNAGDYNGAASEFGRWVNVGGKPQPGLVRRREAESELFLK</sequence>
<keyword evidence="2 7" id="KW-0929">Antimicrobial</keyword>
<dbReference type="InterPro" id="IPR051018">
    <property type="entry name" value="Bacteriophage_GH24"/>
</dbReference>
<evidence type="ECO:0000256" key="5">
    <source>
        <dbReference type="ARBA" id="ARBA00023200"/>
    </source>
</evidence>
<protein>
    <recommendedName>
        <fullName evidence="7">Lysozyme</fullName>
        <ecNumber evidence="7">3.2.1.17</ecNumber>
    </recommendedName>
</protein>
<evidence type="ECO:0000256" key="7">
    <source>
        <dbReference type="RuleBase" id="RU003788"/>
    </source>
</evidence>
<keyword evidence="5" id="KW-1035">Host cytoplasm</keyword>
<evidence type="ECO:0000313" key="8">
    <source>
        <dbReference type="EMBL" id="POU61118.1"/>
    </source>
</evidence>
<keyword evidence="6 7" id="KW-0326">Glycosidase</keyword>
<comment type="similarity">
    <text evidence="7">Belongs to the glycosyl hydrolase 24 family.</text>
</comment>
<dbReference type="GO" id="GO:0016998">
    <property type="term" value="P:cell wall macromolecule catabolic process"/>
    <property type="evidence" value="ECO:0007669"/>
    <property type="project" value="InterPro"/>
</dbReference>
<dbReference type="Gene3D" id="1.10.530.40">
    <property type="match status" value="1"/>
</dbReference>
<evidence type="ECO:0000256" key="6">
    <source>
        <dbReference type="ARBA" id="ARBA00023295"/>
    </source>
</evidence>
<evidence type="ECO:0000256" key="2">
    <source>
        <dbReference type="ARBA" id="ARBA00022529"/>
    </source>
</evidence>
<dbReference type="Proteomes" id="UP000237003">
    <property type="component" value="Unassembled WGS sequence"/>
</dbReference>
<evidence type="ECO:0000256" key="4">
    <source>
        <dbReference type="ARBA" id="ARBA00022801"/>
    </source>
</evidence>
<dbReference type="GO" id="GO:0003796">
    <property type="term" value="F:lysozyme activity"/>
    <property type="evidence" value="ECO:0007669"/>
    <property type="project" value="UniProtKB-EC"/>
</dbReference>
<evidence type="ECO:0000256" key="1">
    <source>
        <dbReference type="ARBA" id="ARBA00000632"/>
    </source>
</evidence>
<dbReference type="RefSeq" id="WP_103780161.1">
    <property type="nucleotide sequence ID" value="NZ_PQLX01000013.1"/>
</dbReference>
<dbReference type="SUPFAM" id="SSF53955">
    <property type="entry name" value="Lysozyme-like"/>
    <property type="match status" value="1"/>
</dbReference>
<dbReference type="PANTHER" id="PTHR38107:SF3">
    <property type="entry name" value="LYSOZYME RRRD-RELATED"/>
    <property type="match status" value="1"/>
</dbReference>
<keyword evidence="3 7" id="KW-0081">Bacteriolytic enzyme</keyword>
<dbReference type="HAMAP" id="MF_04110">
    <property type="entry name" value="ENDOLYSIN_T4"/>
    <property type="match status" value="1"/>
</dbReference>
<keyword evidence="4 7" id="KW-0378">Hydrolase</keyword>
<dbReference type="PANTHER" id="PTHR38107">
    <property type="match status" value="1"/>
</dbReference>
<dbReference type="InterPro" id="IPR023346">
    <property type="entry name" value="Lysozyme-like_dom_sf"/>
</dbReference>
<dbReference type="InterPro" id="IPR023347">
    <property type="entry name" value="Lysozyme_dom_sf"/>
</dbReference>
<organism evidence="8 9">
    <name type="scientific">Citrobacter amalonaticus</name>
    <dbReference type="NCBI Taxonomy" id="35703"/>
    <lineage>
        <taxon>Bacteria</taxon>
        <taxon>Pseudomonadati</taxon>
        <taxon>Pseudomonadota</taxon>
        <taxon>Gammaproteobacteria</taxon>
        <taxon>Enterobacterales</taxon>
        <taxon>Enterobacteriaceae</taxon>
        <taxon>Citrobacter</taxon>
    </lineage>
</organism>
<comment type="catalytic activity">
    <reaction evidence="1 7">
        <text>Hydrolysis of (1-&gt;4)-beta-linkages between N-acetylmuramic acid and N-acetyl-D-glucosamine residues in a peptidoglycan and between N-acetyl-D-glucosamine residues in chitodextrins.</text>
        <dbReference type="EC" id="3.2.1.17"/>
    </reaction>
</comment>
<dbReference type="OrthoDB" id="8141296at2"/>
<dbReference type="InterPro" id="IPR034690">
    <property type="entry name" value="Endolysin_T4_type"/>
</dbReference>
<dbReference type="EMBL" id="PQLX01000013">
    <property type="protein sequence ID" value="POU61118.1"/>
    <property type="molecule type" value="Genomic_DNA"/>
</dbReference>
<reference evidence="8 9" key="1">
    <citation type="submission" date="2018-01" db="EMBL/GenBank/DDBJ databases">
        <title>Complete genome sequences of 14 Citrobacter spp. isolated from plant in Canada.</title>
        <authorList>
            <person name="Bhandare S.G."/>
            <person name="Colavecchio A."/>
            <person name="Jeukens J."/>
            <person name="Emond-Rheault J.-G."/>
            <person name="Freschi L."/>
            <person name="Hamel J."/>
            <person name="Kukavica-Ibrulj I."/>
            <person name="Levesque R."/>
            <person name="Goodridge L."/>
        </authorList>
    </citation>
    <scope>NUCLEOTIDE SEQUENCE [LARGE SCALE GENOMIC DNA]</scope>
    <source>
        <strain evidence="8 9">S1285</strain>
    </source>
</reference>
<dbReference type="CDD" id="cd00737">
    <property type="entry name" value="lyz_endolysin_autolysin"/>
    <property type="match status" value="1"/>
</dbReference>
<dbReference type="GO" id="GO:0009253">
    <property type="term" value="P:peptidoglycan catabolic process"/>
    <property type="evidence" value="ECO:0007669"/>
    <property type="project" value="InterPro"/>
</dbReference>
<comment type="caution">
    <text evidence="8">The sequence shown here is derived from an EMBL/GenBank/DDBJ whole genome shotgun (WGS) entry which is preliminary data.</text>
</comment>
<proteinExistence type="inferred from homology"/>
<name>A0A2S4RR43_CITAM</name>
<dbReference type="GO" id="GO:0031640">
    <property type="term" value="P:killing of cells of another organism"/>
    <property type="evidence" value="ECO:0007669"/>
    <property type="project" value="UniProtKB-KW"/>
</dbReference>
<accession>A0A2S4RR43</accession>
<evidence type="ECO:0000256" key="3">
    <source>
        <dbReference type="ARBA" id="ARBA00022638"/>
    </source>
</evidence>
<dbReference type="EC" id="3.2.1.17" evidence="7"/>
<dbReference type="InterPro" id="IPR002196">
    <property type="entry name" value="Glyco_hydro_24"/>
</dbReference>
<evidence type="ECO:0000313" key="9">
    <source>
        <dbReference type="Proteomes" id="UP000237003"/>
    </source>
</evidence>
<gene>
    <name evidence="8" type="ORF">C3430_24180</name>
</gene>
<dbReference type="GO" id="GO:0042742">
    <property type="term" value="P:defense response to bacterium"/>
    <property type="evidence" value="ECO:0007669"/>
    <property type="project" value="UniProtKB-KW"/>
</dbReference>
<dbReference type="Pfam" id="PF00959">
    <property type="entry name" value="Phage_lysozyme"/>
    <property type="match status" value="1"/>
</dbReference>
<dbReference type="AlphaFoldDB" id="A0A2S4RR43"/>